<dbReference type="RefSeq" id="WP_126380975.1">
    <property type="nucleotide sequence ID" value="NZ_AP017378.1"/>
</dbReference>
<evidence type="ECO:0000256" key="1">
    <source>
        <dbReference type="ARBA" id="ARBA00004613"/>
    </source>
</evidence>
<proteinExistence type="predicted"/>
<evidence type="ECO:0000256" key="2">
    <source>
        <dbReference type="ARBA" id="ARBA00022729"/>
    </source>
</evidence>
<dbReference type="Pfam" id="PF01522">
    <property type="entry name" value="Polysacc_deac_1"/>
    <property type="match status" value="1"/>
</dbReference>
<reference evidence="4 5" key="1">
    <citation type="journal article" date="2018" name="Sci. Adv.">
        <title>Multi-heme cytochromes provide a pathway for survival in energy-limited environments.</title>
        <authorList>
            <person name="Deng X."/>
            <person name="Dohmae N."/>
            <person name="Nealson K.H."/>
            <person name="Hashimoto K."/>
            <person name="Okamoto A."/>
        </authorList>
    </citation>
    <scope>NUCLEOTIDE SEQUENCE [LARGE SCALE GENOMIC DNA]</scope>
    <source>
        <strain evidence="4 5">IS5</strain>
    </source>
</reference>
<evidence type="ECO:0000259" key="3">
    <source>
        <dbReference type="PROSITE" id="PS51677"/>
    </source>
</evidence>
<dbReference type="PROSITE" id="PS51677">
    <property type="entry name" value="NODB"/>
    <property type="match status" value="1"/>
</dbReference>
<dbReference type="PROSITE" id="PS51257">
    <property type="entry name" value="PROKAR_LIPOPROTEIN"/>
    <property type="match status" value="1"/>
</dbReference>
<dbReference type="Proteomes" id="UP000269883">
    <property type="component" value="Chromosome"/>
</dbReference>
<dbReference type="GO" id="GO:0016810">
    <property type="term" value="F:hydrolase activity, acting on carbon-nitrogen (but not peptide) bonds"/>
    <property type="evidence" value="ECO:0007669"/>
    <property type="project" value="InterPro"/>
</dbReference>
<name>A0A2Z6B3H5_9BACT</name>
<keyword evidence="5" id="KW-1185">Reference proteome</keyword>
<dbReference type="GO" id="GO:0005576">
    <property type="term" value="C:extracellular region"/>
    <property type="evidence" value="ECO:0007669"/>
    <property type="project" value="UniProtKB-SubCell"/>
</dbReference>
<dbReference type="KEGG" id="dfl:DFE_3262"/>
<dbReference type="PANTHER" id="PTHR34216">
    <property type="match status" value="1"/>
</dbReference>
<feature type="domain" description="NodB homology" evidence="3">
    <location>
        <begin position="161"/>
        <end position="335"/>
    </location>
</feature>
<evidence type="ECO:0000313" key="4">
    <source>
        <dbReference type="EMBL" id="BBD09988.1"/>
    </source>
</evidence>
<gene>
    <name evidence="4" type="ORF">DFE_3262</name>
</gene>
<dbReference type="InterPro" id="IPR002509">
    <property type="entry name" value="NODB_dom"/>
</dbReference>
<dbReference type="InterPro" id="IPR011330">
    <property type="entry name" value="Glyco_hydro/deAcase_b/a-brl"/>
</dbReference>
<evidence type="ECO:0000313" key="5">
    <source>
        <dbReference type="Proteomes" id="UP000269883"/>
    </source>
</evidence>
<dbReference type="Gene3D" id="3.20.20.370">
    <property type="entry name" value="Glycoside hydrolase/deacetylase"/>
    <property type="match status" value="1"/>
</dbReference>
<organism evidence="4 5">
    <name type="scientific">Desulfovibrio ferrophilus</name>
    <dbReference type="NCBI Taxonomy" id="241368"/>
    <lineage>
        <taxon>Bacteria</taxon>
        <taxon>Pseudomonadati</taxon>
        <taxon>Thermodesulfobacteriota</taxon>
        <taxon>Desulfovibrionia</taxon>
        <taxon>Desulfovibrionales</taxon>
        <taxon>Desulfovibrionaceae</taxon>
        <taxon>Desulfovibrio</taxon>
    </lineage>
</organism>
<keyword evidence="2" id="KW-0732">Signal</keyword>
<dbReference type="GO" id="GO:0005975">
    <property type="term" value="P:carbohydrate metabolic process"/>
    <property type="evidence" value="ECO:0007669"/>
    <property type="project" value="InterPro"/>
</dbReference>
<dbReference type="InterPro" id="IPR051398">
    <property type="entry name" value="Polysacch_Deacetylase"/>
</dbReference>
<dbReference type="PANTHER" id="PTHR34216:SF3">
    <property type="entry name" value="POLY-BETA-1,6-N-ACETYL-D-GLUCOSAMINE N-DEACETYLASE"/>
    <property type="match status" value="1"/>
</dbReference>
<dbReference type="OrthoDB" id="9776235at2"/>
<sequence length="335" mass="37436">MNSKTLRHILMAALLLILAVAITGCGSQRSKRVSPTRTSKNYSVVKVRAKDTLKTLSNRYLKDPDKAWIIAAYNRIDSVKEGDIVIIPRTPINLGGIQDNRIQTVPVLAYSGFSEDVSDAITVKRSDFEAQMQFLKDKGYTPLPLDRFYDFLEFKEQAPEKAVVITIDDVGKNTFSVAYPVLQKFGYPATVFVATDLVSGKGAALSWEQIRQMHDSGIGIGHRTKTLRNLTRRQGDETLEDFVIAVDREMTVPTLQFKTEIGYAPDFFAYPFGATNEMVISLLKKNGFRGALTMGKGANPFFTNNYLVKRNSVPGNMSMAEFEKLFIFSQKGESK</sequence>
<comment type="subcellular location">
    <subcellularLocation>
        <location evidence="1">Secreted</location>
    </subcellularLocation>
</comment>
<dbReference type="CDD" id="cd10918">
    <property type="entry name" value="CE4_NodB_like_5s_6s"/>
    <property type="match status" value="1"/>
</dbReference>
<dbReference type="AlphaFoldDB" id="A0A2Z6B3H5"/>
<protein>
    <submittedName>
        <fullName evidence="4">Polysaccharide deacetylase</fullName>
    </submittedName>
</protein>
<dbReference type="EMBL" id="AP017378">
    <property type="protein sequence ID" value="BBD09988.1"/>
    <property type="molecule type" value="Genomic_DNA"/>
</dbReference>
<dbReference type="SUPFAM" id="SSF88713">
    <property type="entry name" value="Glycoside hydrolase/deacetylase"/>
    <property type="match status" value="1"/>
</dbReference>
<accession>A0A2Z6B3H5</accession>